<organism evidence="3 4">
    <name type="scientific">Brachybacterium muris UCD-AY4</name>
    <dbReference type="NCBI Taxonomy" id="1249481"/>
    <lineage>
        <taxon>Bacteria</taxon>
        <taxon>Bacillati</taxon>
        <taxon>Actinomycetota</taxon>
        <taxon>Actinomycetes</taxon>
        <taxon>Micrococcales</taxon>
        <taxon>Dermabacteraceae</taxon>
        <taxon>Brachybacterium</taxon>
    </lineage>
</organism>
<evidence type="ECO:0000313" key="3">
    <source>
        <dbReference type="EMBL" id="EYT51000.1"/>
    </source>
</evidence>
<evidence type="ECO:0000256" key="2">
    <source>
        <dbReference type="SAM" id="Phobius"/>
    </source>
</evidence>
<evidence type="ECO:0000256" key="1">
    <source>
        <dbReference type="SAM" id="MobiDB-lite"/>
    </source>
</evidence>
<dbReference type="HOGENOM" id="CLU_1188105_0_0_11"/>
<dbReference type="AlphaFoldDB" id="A0A022KXI0"/>
<protein>
    <submittedName>
        <fullName evidence="3">Uncharacterized protein</fullName>
    </submittedName>
</protein>
<dbReference type="OrthoDB" id="4794492at2"/>
<dbReference type="Proteomes" id="UP000019754">
    <property type="component" value="Unassembled WGS sequence"/>
</dbReference>
<feature type="transmembrane region" description="Helical" evidence="2">
    <location>
        <begin position="168"/>
        <end position="198"/>
    </location>
</feature>
<feature type="transmembrane region" description="Helical" evidence="2">
    <location>
        <begin position="42"/>
        <end position="64"/>
    </location>
</feature>
<keyword evidence="2" id="KW-0812">Transmembrane</keyword>
<feature type="region of interest" description="Disordered" evidence="1">
    <location>
        <begin position="1"/>
        <end position="37"/>
    </location>
</feature>
<name>A0A022KXI0_9MICO</name>
<sequence length="203" mass="20084">MSMHQPASQPSPNPGYGAAPAPAYGSAGSAPAPQKKSKGPKVLMILGGIILLLSIILGTVLTVMGVGSAAASVNDIEELPGGSGTVTAESGDMLQLYAPAGSSGVTCDVVTPDGSEPGPGTNQSSTTTFDGVEWVSFASFEATTAGEYQISCDSPQVAVGPPVSLGGIFGAIGGILLGIGGGILGFLLLLAGLIWWLVARKKA</sequence>
<keyword evidence="4" id="KW-1185">Reference proteome</keyword>
<reference evidence="3 4" key="1">
    <citation type="journal article" date="2013" name="Genome Announc.">
        <title>Draft genome sequence of an Actinobacterium, Brachybacterium muris strain UCD-AY4.</title>
        <authorList>
            <person name="Lo J.R."/>
            <person name="Lang J.M."/>
            <person name="Darling A.E."/>
            <person name="Eisen J.A."/>
            <person name="Coil D.A."/>
        </authorList>
    </citation>
    <scope>NUCLEOTIDE SEQUENCE [LARGE SCALE GENOMIC DNA]</scope>
    <source>
        <strain evidence="3 4">UCD-AY4</strain>
    </source>
</reference>
<proteinExistence type="predicted"/>
<accession>A0A022KXI0</accession>
<dbReference type="RefSeq" id="WP_017824423.1">
    <property type="nucleotide sequence ID" value="NZ_KB403091.1"/>
</dbReference>
<comment type="caution">
    <text evidence="3">The sequence shown here is derived from an EMBL/GenBank/DDBJ whole genome shotgun (WGS) entry which is preliminary data.</text>
</comment>
<keyword evidence="2" id="KW-0472">Membrane</keyword>
<feature type="compositionally biased region" description="Low complexity" evidence="1">
    <location>
        <begin position="14"/>
        <end position="33"/>
    </location>
</feature>
<dbReference type="STRING" id="1249481.D641_0100550"/>
<gene>
    <name evidence="3" type="ORF">D641_0100550</name>
</gene>
<dbReference type="EMBL" id="AORC01000002">
    <property type="protein sequence ID" value="EYT51000.1"/>
    <property type="molecule type" value="Genomic_DNA"/>
</dbReference>
<evidence type="ECO:0000313" key="4">
    <source>
        <dbReference type="Proteomes" id="UP000019754"/>
    </source>
</evidence>
<keyword evidence="2" id="KW-1133">Transmembrane helix</keyword>